<dbReference type="EMBL" id="VBOS01000561">
    <property type="protein sequence ID" value="TMQ46935.1"/>
    <property type="molecule type" value="Genomic_DNA"/>
</dbReference>
<dbReference type="Gene3D" id="3.40.50.720">
    <property type="entry name" value="NAD(P)-binding Rossmann-like Domain"/>
    <property type="match status" value="1"/>
</dbReference>
<dbReference type="GO" id="GO:0008270">
    <property type="term" value="F:zinc ion binding"/>
    <property type="evidence" value="ECO:0007669"/>
    <property type="project" value="InterPro"/>
</dbReference>
<dbReference type="Pfam" id="PF08240">
    <property type="entry name" value="ADH_N"/>
    <property type="match status" value="1"/>
</dbReference>
<keyword evidence="2" id="KW-0560">Oxidoreductase</keyword>
<dbReference type="Pfam" id="PF00107">
    <property type="entry name" value="ADH_zinc_N"/>
    <property type="match status" value="1"/>
</dbReference>
<dbReference type="InterPro" id="IPR020843">
    <property type="entry name" value="ER"/>
</dbReference>
<dbReference type="InterPro" id="IPR013154">
    <property type="entry name" value="ADH-like_N"/>
</dbReference>
<dbReference type="PANTHER" id="PTHR48106:SF13">
    <property type="entry name" value="QUINONE OXIDOREDUCTASE-RELATED"/>
    <property type="match status" value="1"/>
</dbReference>
<dbReference type="GO" id="GO:0035925">
    <property type="term" value="F:mRNA 3'-UTR AU-rich region binding"/>
    <property type="evidence" value="ECO:0007669"/>
    <property type="project" value="TreeGrafter"/>
</dbReference>
<dbReference type="InterPro" id="IPR047618">
    <property type="entry name" value="QOR-like"/>
</dbReference>
<dbReference type="AlphaFoldDB" id="A0A538S6E1"/>
<comment type="caution">
    <text evidence="4">The sequence shown here is derived from an EMBL/GenBank/DDBJ whole genome shotgun (WGS) entry which is preliminary data.</text>
</comment>
<protein>
    <submittedName>
        <fullName evidence="4">Quinone oxidoreductase</fullName>
    </submittedName>
</protein>
<evidence type="ECO:0000259" key="3">
    <source>
        <dbReference type="SMART" id="SM00829"/>
    </source>
</evidence>
<dbReference type="SMART" id="SM00829">
    <property type="entry name" value="PKS_ER"/>
    <property type="match status" value="1"/>
</dbReference>
<dbReference type="SUPFAM" id="SSF50129">
    <property type="entry name" value="GroES-like"/>
    <property type="match status" value="1"/>
</dbReference>
<dbReference type="InterPro" id="IPR013149">
    <property type="entry name" value="ADH-like_C"/>
</dbReference>
<dbReference type="PROSITE" id="PS01162">
    <property type="entry name" value="QOR_ZETA_CRYSTAL"/>
    <property type="match status" value="1"/>
</dbReference>
<dbReference type="SUPFAM" id="SSF51735">
    <property type="entry name" value="NAD(P)-binding Rossmann-fold domains"/>
    <property type="match status" value="1"/>
</dbReference>
<dbReference type="GO" id="GO:0005829">
    <property type="term" value="C:cytosol"/>
    <property type="evidence" value="ECO:0007669"/>
    <property type="project" value="TreeGrafter"/>
</dbReference>
<reference evidence="4 5" key="1">
    <citation type="journal article" date="2019" name="Nat. Microbiol.">
        <title>Mediterranean grassland soil C-N compound turnover is dependent on rainfall and depth, and is mediated by genomically divergent microorganisms.</title>
        <authorList>
            <person name="Diamond S."/>
            <person name="Andeer P.F."/>
            <person name="Li Z."/>
            <person name="Crits-Christoph A."/>
            <person name="Burstein D."/>
            <person name="Anantharaman K."/>
            <person name="Lane K.R."/>
            <person name="Thomas B.C."/>
            <person name="Pan C."/>
            <person name="Northen T.R."/>
            <person name="Banfield J.F."/>
        </authorList>
    </citation>
    <scope>NUCLEOTIDE SEQUENCE [LARGE SCALE GENOMIC DNA]</scope>
    <source>
        <strain evidence="4">WS_2</strain>
    </source>
</reference>
<dbReference type="GO" id="GO:0070402">
    <property type="term" value="F:NADPH binding"/>
    <property type="evidence" value="ECO:0007669"/>
    <property type="project" value="TreeGrafter"/>
</dbReference>
<dbReference type="CDD" id="cd05286">
    <property type="entry name" value="QOR2"/>
    <property type="match status" value="1"/>
</dbReference>
<evidence type="ECO:0000313" key="5">
    <source>
        <dbReference type="Proteomes" id="UP000317716"/>
    </source>
</evidence>
<evidence type="ECO:0000313" key="4">
    <source>
        <dbReference type="EMBL" id="TMQ46935.1"/>
    </source>
</evidence>
<dbReference type="InterPro" id="IPR036291">
    <property type="entry name" value="NAD(P)-bd_dom_sf"/>
</dbReference>
<organism evidence="4 5">
    <name type="scientific">Eiseniibacteriota bacterium</name>
    <dbReference type="NCBI Taxonomy" id="2212470"/>
    <lineage>
        <taxon>Bacteria</taxon>
        <taxon>Candidatus Eiseniibacteriota</taxon>
    </lineage>
</organism>
<dbReference type="InterPro" id="IPR011032">
    <property type="entry name" value="GroES-like_sf"/>
</dbReference>
<evidence type="ECO:0000256" key="2">
    <source>
        <dbReference type="ARBA" id="ARBA00023002"/>
    </source>
</evidence>
<feature type="domain" description="Enoyl reductase (ER)" evidence="3">
    <location>
        <begin position="10"/>
        <end position="321"/>
    </location>
</feature>
<dbReference type="Gene3D" id="3.90.180.10">
    <property type="entry name" value="Medium-chain alcohol dehydrogenases, catalytic domain"/>
    <property type="match status" value="1"/>
</dbReference>
<evidence type="ECO:0000256" key="1">
    <source>
        <dbReference type="ARBA" id="ARBA00022857"/>
    </source>
</evidence>
<dbReference type="PANTHER" id="PTHR48106">
    <property type="entry name" value="QUINONE OXIDOREDUCTASE PIG3-RELATED"/>
    <property type="match status" value="1"/>
</dbReference>
<dbReference type="Proteomes" id="UP000317716">
    <property type="component" value="Unassembled WGS sequence"/>
</dbReference>
<proteinExistence type="predicted"/>
<gene>
    <name evidence="4" type="ORF">E6K72_14490</name>
</gene>
<dbReference type="InterPro" id="IPR002364">
    <property type="entry name" value="Quin_OxRdtase/zeta-crystal_CS"/>
</dbReference>
<sequence length="323" mass="34008">MRAIVMHRVGGPDVLELEDVPAPRPKAGVVLVELQASGVNFADTEWRRARYRPTPLPWILGSEGAGVVVATGADVDPGWRGRRVTFYALPPATSGTYADLATCPAAALMPLPDGLDFVTAAAIPAQGLIAYLMIHRAARIRADQVVLVHAAAGGVGLLAVQLARRVGARVLGTVSSEEKAQAVREAGGEPLLYGGDLAERVRGLTGGRGVDVVLDSVGLPTQAASLSMLAPFGELVHFGDAGGFPAPVDPEDLYARSLKMSAFGLDERHDPPAAARARRDLVAWAADGSLRFRIGRTLSLTEAAEAHRLIESRTTIGKLVLTR</sequence>
<accession>A0A538S6E1</accession>
<keyword evidence="1" id="KW-0521">NADP</keyword>
<dbReference type="GO" id="GO:0003960">
    <property type="term" value="F:quinone reductase (NADPH) activity"/>
    <property type="evidence" value="ECO:0007669"/>
    <property type="project" value="InterPro"/>
</dbReference>
<name>A0A538S6E1_UNCEI</name>